<evidence type="ECO:0000256" key="14">
    <source>
        <dbReference type="ARBA" id="ARBA00023170"/>
    </source>
</evidence>
<keyword evidence="4" id="KW-1003">Cell membrane</keyword>
<dbReference type="STRING" id="4155.A0A022R2J3"/>
<keyword evidence="11 16" id="KW-0067">ATP-binding</keyword>
<keyword evidence="21" id="KW-1185">Reference proteome</keyword>
<accession>A0A022R2J3</accession>
<keyword evidence="6" id="KW-0808">Transferase</keyword>
<name>A0A022R2J3_ERYGU</name>
<keyword evidence="15" id="KW-0325">Glycoprotein</keyword>
<proteinExistence type="inferred from homology"/>
<dbReference type="GO" id="GO:0005886">
    <property type="term" value="C:plasma membrane"/>
    <property type="evidence" value="ECO:0000318"/>
    <property type="project" value="GO_Central"/>
</dbReference>
<dbReference type="InterPro" id="IPR008271">
    <property type="entry name" value="Ser/Thr_kinase_AS"/>
</dbReference>
<feature type="non-terminal residue" evidence="20">
    <location>
        <position position="1"/>
    </location>
</feature>
<dbReference type="InterPro" id="IPR011009">
    <property type="entry name" value="Kinase-like_dom_sf"/>
</dbReference>
<dbReference type="GO" id="GO:0002229">
    <property type="term" value="P:defense response to oomycetes"/>
    <property type="evidence" value="ECO:0007669"/>
    <property type="project" value="UniProtKB-ARBA"/>
</dbReference>
<dbReference type="AlphaFoldDB" id="A0A022R2J3"/>
<dbReference type="GO" id="GO:0006955">
    <property type="term" value="P:immune response"/>
    <property type="evidence" value="ECO:0000318"/>
    <property type="project" value="GO_Central"/>
</dbReference>
<feature type="transmembrane region" description="Helical" evidence="18">
    <location>
        <begin position="12"/>
        <end position="32"/>
    </location>
</feature>
<comment type="subcellular location">
    <subcellularLocation>
        <location evidence="1">Cell membrane</location>
        <topology evidence="1">Single-pass type I membrane protein</topology>
    </subcellularLocation>
</comment>
<dbReference type="GO" id="GO:0004674">
    <property type="term" value="F:protein serine/threonine kinase activity"/>
    <property type="evidence" value="ECO:0000318"/>
    <property type="project" value="GO_Central"/>
</dbReference>
<dbReference type="PROSITE" id="PS00107">
    <property type="entry name" value="PROTEIN_KINASE_ATP"/>
    <property type="match status" value="1"/>
</dbReference>
<keyword evidence="10" id="KW-0418">Kinase</keyword>
<evidence type="ECO:0000256" key="18">
    <source>
        <dbReference type="SAM" id="Phobius"/>
    </source>
</evidence>
<dbReference type="PANTHER" id="PTHR27002:SF1073">
    <property type="entry name" value="CYSTEINE-RICH RECEPTOR-LIKE PROTEIN KINASE 29"/>
    <property type="match status" value="1"/>
</dbReference>
<keyword evidence="5 17" id="KW-0723">Serine/threonine-protein kinase</keyword>
<dbReference type="Gene3D" id="1.10.510.10">
    <property type="entry name" value="Transferase(Phosphotransferase) domain 1"/>
    <property type="match status" value="1"/>
</dbReference>
<feature type="domain" description="Protein kinase" evidence="19">
    <location>
        <begin position="70"/>
        <end position="268"/>
    </location>
</feature>
<sequence>KDNENRTRSTIIIVVSIVACLFLAFCIGIYAMKRRKQKKIPENPAIVVDIGAVESIQYDFGEIRAATNDFSDDNKLGEGGFGAVYRGKVVNGEEIAVKRLSKDSGQGDIEFKNEVLLVAKLQHRNLVRLLDRIKSSNLDWDTRYKVIAGIAKGVLYLHEDSRLQIIHRDLKTSNILLDKDMNPKISDFGMAKLIVSDETQKSTSRIVGTYGYMAPEYAIYGRFSVKSDVFSFGVLILEIITGQRKIFVQNGQNSGDLLSYVILRQLLL</sequence>
<dbReference type="Pfam" id="PF00069">
    <property type="entry name" value="Pkinase"/>
    <property type="match status" value="2"/>
</dbReference>
<evidence type="ECO:0000256" key="3">
    <source>
        <dbReference type="ARBA" id="ARBA00010217"/>
    </source>
</evidence>
<dbReference type="PROSITE" id="PS50011">
    <property type="entry name" value="PROTEIN_KINASE_DOM"/>
    <property type="match status" value="1"/>
</dbReference>
<dbReference type="FunFam" id="1.10.510.10:FF:000240">
    <property type="entry name" value="Lectin-domain containing receptor kinase A4.3"/>
    <property type="match status" value="1"/>
</dbReference>
<evidence type="ECO:0000313" key="20">
    <source>
        <dbReference type="EMBL" id="EYU34179.1"/>
    </source>
</evidence>
<dbReference type="Proteomes" id="UP000030748">
    <property type="component" value="Unassembled WGS sequence"/>
</dbReference>
<evidence type="ECO:0000256" key="6">
    <source>
        <dbReference type="ARBA" id="ARBA00022679"/>
    </source>
</evidence>
<gene>
    <name evidence="20" type="ORF">MIMGU_mgv11b022836mg</name>
</gene>
<evidence type="ECO:0000256" key="13">
    <source>
        <dbReference type="ARBA" id="ARBA00023136"/>
    </source>
</evidence>
<organism evidence="20 21">
    <name type="scientific">Erythranthe guttata</name>
    <name type="common">Yellow monkey flower</name>
    <name type="synonym">Mimulus guttatus</name>
    <dbReference type="NCBI Taxonomy" id="4155"/>
    <lineage>
        <taxon>Eukaryota</taxon>
        <taxon>Viridiplantae</taxon>
        <taxon>Streptophyta</taxon>
        <taxon>Embryophyta</taxon>
        <taxon>Tracheophyta</taxon>
        <taxon>Spermatophyta</taxon>
        <taxon>Magnoliopsida</taxon>
        <taxon>eudicotyledons</taxon>
        <taxon>Gunneridae</taxon>
        <taxon>Pentapetalae</taxon>
        <taxon>asterids</taxon>
        <taxon>lamiids</taxon>
        <taxon>Lamiales</taxon>
        <taxon>Phrymaceae</taxon>
        <taxon>Erythranthe</taxon>
    </lineage>
</organism>
<reference evidence="20 21" key="1">
    <citation type="journal article" date="2013" name="Proc. Natl. Acad. Sci. U.S.A.">
        <title>Fine-scale variation in meiotic recombination in Mimulus inferred from population shotgun sequencing.</title>
        <authorList>
            <person name="Hellsten U."/>
            <person name="Wright K.M."/>
            <person name="Jenkins J."/>
            <person name="Shu S."/>
            <person name="Yuan Y."/>
            <person name="Wessler S.R."/>
            <person name="Schmutz J."/>
            <person name="Willis J.H."/>
            <person name="Rokhsar D.S."/>
        </authorList>
    </citation>
    <scope>NUCLEOTIDE SEQUENCE [LARGE SCALE GENOMIC DNA]</scope>
    <source>
        <strain evidence="21">cv. DUN x IM62</strain>
    </source>
</reference>
<evidence type="ECO:0000256" key="9">
    <source>
        <dbReference type="ARBA" id="ARBA00022741"/>
    </source>
</evidence>
<evidence type="ECO:0000256" key="15">
    <source>
        <dbReference type="ARBA" id="ARBA00023180"/>
    </source>
</evidence>
<comment type="similarity">
    <text evidence="3">In the C-terminal section; belongs to the protein kinase superfamily. Ser/Thr protein kinase family.</text>
</comment>
<dbReference type="InterPro" id="IPR017441">
    <property type="entry name" value="Protein_kinase_ATP_BS"/>
</dbReference>
<evidence type="ECO:0000256" key="7">
    <source>
        <dbReference type="ARBA" id="ARBA00022692"/>
    </source>
</evidence>
<evidence type="ECO:0000256" key="2">
    <source>
        <dbReference type="ARBA" id="ARBA00008536"/>
    </source>
</evidence>
<keyword evidence="8" id="KW-0732">Signal</keyword>
<keyword evidence="12 18" id="KW-1133">Transmembrane helix</keyword>
<dbReference type="SMART" id="SM00220">
    <property type="entry name" value="S_TKc"/>
    <property type="match status" value="1"/>
</dbReference>
<dbReference type="GO" id="GO:0007165">
    <property type="term" value="P:signal transduction"/>
    <property type="evidence" value="ECO:0000318"/>
    <property type="project" value="GO_Central"/>
</dbReference>
<keyword evidence="14" id="KW-0675">Receptor</keyword>
<evidence type="ECO:0000259" key="19">
    <source>
        <dbReference type="PROSITE" id="PS50011"/>
    </source>
</evidence>
<evidence type="ECO:0000313" key="21">
    <source>
        <dbReference type="Proteomes" id="UP000030748"/>
    </source>
</evidence>
<dbReference type="InterPro" id="IPR000719">
    <property type="entry name" value="Prot_kinase_dom"/>
</dbReference>
<feature type="binding site" evidence="16">
    <location>
        <position position="98"/>
    </location>
    <ligand>
        <name>ATP</name>
        <dbReference type="ChEBI" id="CHEBI:30616"/>
    </ligand>
</feature>
<evidence type="ECO:0000256" key="5">
    <source>
        <dbReference type="ARBA" id="ARBA00022527"/>
    </source>
</evidence>
<dbReference type="Gene3D" id="3.30.200.20">
    <property type="entry name" value="Phosphorylase Kinase, domain 1"/>
    <property type="match status" value="1"/>
</dbReference>
<evidence type="ECO:0000256" key="17">
    <source>
        <dbReference type="RuleBase" id="RU000304"/>
    </source>
</evidence>
<evidence type="ECO:0000256" key="12">
    <source>
        <dbReference type="ARBA" id="ARBA00022989"/>
    </source>
</evidence>
<comment type="similarity">
    <text evidence="2">In the N-terminal section; belongs to the leguminous lectin family.</text>
</comment>
<dbReference type="PANTHER" id="PTHR27002">
    <property type="entry name" value="RECEPTOR-LIKE SERINE/THREONINE-PROTEIN KINASE SD1-8"/>
    <property type="match status" value="1"/>
</dbReference>
<comment type="similarity">
    <text evidence="17">Belongs to the protein kinase superfamily.</text>
</comment>
<evidence type="ECO:0000256" key="8">
    <source>
        <dbReference type="ARBA" id="ARBA00022729"/>
    </source>
</evidence>
<dbReference type="PROSITE" id="PS00108">
    <property type="entry name" value="PROTEIN_KINASE_ST"/>
    <property type="match status" value="1"/>
</dbReference>
<dbReference type="GO" id="GO:0005524">
    <property type="term" value="F:ATP binding"/>
    <property type="evidence" value="ECO:0007669"/>
    <property type="project" value="UniProtKB-UniRule"/>
</dbReference>
<keyword evidence="9 16" id="KW-0547">Nucleotide-binding</keyword>
<evidence type="ECO:0000256" key="1">
    <source>
        <dbReference type="ARBA" id="ARBA00004251"/>
    </source>
</evidence>
<keyword evidence="7 18" id="KW-0812">Transmembrane</keyword>
<dbReference type="EMBL" id="KI630716">
    <property type="protein sequence ID" value="EYU34179.1"/>
    <property type="molecule type" value="Genomic_DNA"/>
</dbReference>
<evidence type="ECO:0000256" key="4">
    <source>
        <dbReference type="ARBA" id="ARBA00022475"/>
    </source>
</evidence>
<evidence type="ECO:0000256" key="10">
    <source>
        <dbReference type="ARBA" id="ARBA00022777"/>
    </source>
</evidence>
<evidence type="ECO:0000256" key="11">
    <source>
        <dbReference type="ARBA" id="ARBA00022840"/>
    </source>
</evidence>
<evidence type="ECO:0000256" key="16">
    <source>
        <dbReference type="PROSITE-ProRule" id="PRU10141"/>
    </source>
</evidence>
<protein>
    <recommendedName>
        <fullName evidence="19">Protein kinase domain-containing protein</fullName>
    </recommendedName>
</protein>
<keyword evidence="13 18" id="KW-0472">Membrane</keyword>
<dbReference type="SUPFAM" id="SSF56112">
    <property type="entry name" value="Protein kinase-like (PK-like)"/>
    <property type="match status" value="1"/>
</dbReference>